<gene>
    <name evidence="3" type="ORF">COEREDRAFT_92620</name>
</gene>
<keyword evidence="4" id="KW-1185">Reference proteome</keyword>
<dbReference type="SUPFAM" id="SSF56112">
    <property type="entry name" value="Protein kinase-like (PK-like)"/>
    <property type="match status" value="1"/>
</dbReference>
<reference evidence="3 4" key="1">
    <citation type="journal article" date="2015" name="Genome Biol. Evol.">
        <title>Phylogenomic analyses indicate that early fungi evolved digesting cell walls of algal ancestors of land plants.</title>
        <authorList>
            <person name="Chang Y."/>
            <person name="Wang S."/>
            <person name="Sekimoto S."/>
            <person name="Aerts A.L."/>
            <person name="Choi C."/>
            <person name="Clum A."/>
            <person name="LaButti K.M."/>
            <person name="Lindquist E.A."/>
            <person name="Yee Ngan C."/>
            <person name="Ohm R.A."/>
            <person name="Salamov A.A."/>
            <person name="Grigoriev I.V."/>
            <person name="Spatafora J.W."/>
            <person name="Berbee M.L."/>
        </authorList>
    </citation>
    <scope>NUCLEOTIDE SEQUENCE [LARGE SCALE GENOMIC DNA]</scope>
    <source>
        <strain evidence="3 4">NRRL 1564</strain>
    </source>
</reference>
<dbReference type="STRING" id="763665.A0A2G5BBC7"/>
<protein>
    <submittedName>
        <fullName evidence="3">ABC1-domain-containing protein</fullName>
    </submittedName>
</protein>
<dbReference type="GO" id="GO:0005743">
    <property type="term" value="C:mitochondrial inner membrane"/>
    <property type="evidence" value="ECO:0007669"/>
    <property type="project" value="TreeGrafter"/>
</dbReference>
<dbReference type="GO" id="GO:0007005">
    <property type="term" value="P:mitochondrion organization"/>
    <property type="evidence" value="ECO:0007669"/>
    <property type="project" value="TreeGrafter"/>
</dbReference>
<organism evidence="3 4">
    <name type="scientific">Coemansia reversa (strain ATCC 12441 / NRRL 1564)</name>
    <dbReference type="NCBI Taxonomy" id="763665"/>
    <lineage>
        <taxon>Eukaryota</taxon>
        <taxon>Fungi</taxon>
        <taxon>Fungi incertae sedis</taxon>
        <taxon>Zoopagomycota</taxon>
        <taxon>Kickxellomycotina</taxon>
        <taxon>Kickxellomycetes</taxon>
        <taxon>Kickxellales</taxon>
        <taxon>Kickxellaceae</taxon>
        <taxon>Coemansia</taxon>
    </lineage>
</organism>
<dbReference type="InterPro" id="IPR011009">
    <property type="entry name" value="Kinase-like_dom_sf"/>
</dbReference>
<dbReference type="EMBL" id="KZ303500">
    <property type="protein sequence ID" value="PIA16324.1"/>
    <property type="molecule type" value="Genomic_DNA"/>
</dbReference>
<evidence type="ECO:0000259" key="2">
    <source>
        <dbReference type="Pfam" id="PF03109"/>
    </source>
</evidence>
<name>A0A2G5BBC7_COERN</name>
<proteinExistence type="inferred from homology"/>
<evidence type="ECO:0000313" key="3">
    <source>
        <dbReference type="EMBL" id="PIA16324.1"/>
    </source>
</evidence>
<dbReference type="InterPro" id="IPR051130">
    <property type="entry name" value="Mito_struct-func_regulator"/>
</dbReference>
<dbReference type="PANTHER" id="PTHR43173">
    <property type="entry name" value="ABC1 FAMILY PROTEIN"/>
    <property type="match status" value="1"/>
</dbReference>
<feature type="domain" description="ABC1 atypical kinase-like" evidence="2">
    <location>
        <begin position="124"/>
        <end position="374"/>
    </location>
</feature>
<dbReference type="AlphaFoldDB" id="A0A2G5BBC7"/>
<dbReference type="PANTHER" id="PTHR43173:SF19">
    <property type="entry name" value="AARF DOMAIN-CONTAINING PROTEIN KINASE 1"/>
    <property type="match status" value="1"/>
</dbReference>
<dbReference type="Pfam" id="PF03109">
    <property type="entry name" value="ABC1"/>
    <property type="match status" value="1"/>
</dbReference>
<evidence type="ECO:0000313" key="4">
    <source>
        <dbReference type="Proteomes" id="UP000242474"/>
    </source>
</evidence>
<accession>A0A2G5BBC7</accession>
<dbReference type="OrthoDB" id="427480at2759"/>
<comment type="similarity">
    <text evidence="1">Belongs to the protein kinase superfamily. ADCK protein kinase family.</text>
</comment>
<dbReference type="GO" id="GO:0055088">
    <property type="term" value="P:lipid homeostasis"/>
    <property type="evidence" value="ECO:0007669"/>
    <property type="project" value="TreeGrafter"/>
</dbReference>
<sequence length="530" mass="60403">MARRWRRVALVGGITLGVCGYVTYHYDTAYLVAASIYRCSVAAKVTWQVAWDYYRNFPELPGPDCDEGERRQVLAIRSAVHLRAAEKMKRALMKNGGVYIKLGQHISAMQHVLPGEWCTTMQVLQDQNTASPFEEVNAVIEADLGQPIEQLFTSFDLEPIGVASLAQVHHAVLRNTGEEVAVKVQHPTVRKYSDIDIATVSVMFEFIHSVFPDFKFMWLSAEMKGSLPRELDFRNDKVNAEQVVWNFSARPDIPLAVPKMLRATERVLIMEYVHGRRCDDLVYLRHHKIDPAQVSRAIGHVFAEMTYVHGFLHCDPHPGNLFVRPRTAGSTSHGYNFDLVLLDHGLYRNLPSRFRYEYAEMWHALMRGDQDQIRYWSRQLSGTDLYRLFSIILTGQNWSTIESKALSRTAGPAKISVTSMREQDPDLVRQITEVLSSVPPVLLLVLKTNDLLRMVDQRHYCLMTIRDARAADISHRPTHASIPQATMRSASLAVNWISFWLRDIALSSYTMLLAIEDAIARLRARFTMSA</sequence>
<dbReference type="InterPro" id="IPR045307">
    <property type="entry name" value="ADCK1_dom"/>
</dbReference>
<dbReference type="Gene3D" id="1.10.510.10">
    <property type="entry name" value="Transferase(Phosphotransferase) domain 1"/>
    <property type="match status" value="1"/>
</dbReference>
<dbReference type="CDD" id="cd13969">
    <property type="entry name" value="ADCK1-like"/>
    <property type="match status" value="1"/>
</dbReference>
<evidence type="ECO:0000256" key="1">
    <source>
        <dbReference type="ARBA" id="ARBA00009670"/>
    </source>
</evidence>
<dbReference type="InterPro" id="IPR004147">
    <property type="entry name" value="ABC1_dom"/>
</dbReference>
<dbReference type="Proteomes" id="UP000242474">
    <property type="component" value="Unassembled WGS sequence"/>
</dbReference>